<evidence type="ECO:0000256" key="10">
    <source>
        <dbReference type="RuleBase" id="RU365055"/>
    </source>
</evidence>
<keyword evidence="5 10" id="KW-0694">RNA-binding</keyword>
<comment type="subunit">
    <text evidence="10">LSm subunits form a heteromer with a doughnut shape.</text>
</comment>
<evidence type="ECO:0000313" key="12">
    <source>
        <dbReference type="EMBL" id="CAD8819637.1"/>
    </source>
</evidence>
<evidence type="ECO:0000256" key="9">
    <source>
        <dbReference type="ARBA" id="ARBA00023274"/>
    </source>
</evidence>
<evidence type="ECO:0000256" key="1">
    <source>
        <dbReference type="ARBA" id="ARBA00004123"/>
    </source>
</evidence>
<dbReference type="GO" id="GO:0000398">
    <property type="term" value="P:mRNA splicing, via spliceosome"/>
    <property type="evidence" value="ECO:0007669"/>
    <property type="project" value="TreeGrafter"/>
</dbReference>
<dbReference type="PANTHER" id="PTHR20971:SF0">
    <property type="entry name" value="U6 SNRNA-ASSOCIATED SM-LIKE PROTEIN LSM5"/>
    <property type="match status" value="1"/>
</dbReference>
<comment type="similarity">
    <text evidence="2 10">Belongs to the snRNP Sm proteins family.</text>
</comment>
<keyword evidence="4 10" id="KW-0747">Spliceosome</keyword>
<keyword evidence="9 10" id="KW-0687">Ribonucleoprotein</keyword>
<accession>A0A7S1ERV8</accession>
<reference evidence="12" key="1">
    <citation type="submission" date="2021-01" db="EMBL/GenBank/DDBJ databases">
        <authorList>
            <person name="Corre E."/>
            <person name="Pelletier E."/>
            <person name="Niang G."/>
            <person name="Scheremetjew M."/>
            <person name="Finn R."/>
            <person name="Kale V."/>
            <person name="Holt S."/>
            <person name="Cochrane G."/>
            <person name="Meng A."/>
            <person name="Brown T."/>
            <person name="Cohen L."/>
        </authorList>
    </citation>
    <scope>NUCLEOTIDE SEQUENCE</scope>
    <source>
        <strain evidence="12">CCMP3278</strain>
    </source>
</reference>
<dbReference type="PANTHER" id="PTHR20971">
    <property type="entry name" value="U6 SNRNA-ASSOCIATED PROTEIN"/>
    <property type="match status" value="1"/>
</dbReference>
<keyword evidence="3 10" id="KW-0507">mRNA processing</keyword>
<comment type="subcellular location">
    <subcellularLocation>
        <location evidence="1 10">Nucleus</location>
    </subcellularLocation>
</comment>
<feature type="domain" description="Sm" evidence="11">
    <location>
        <begin position="20"/>
        <end position="95"/>
    </location>
</feature>
<evidence type="ECO:0000256" key="8">
    <source>
        <dbReference type="ARBA" id="ARBA00023242"/>
    </source>
</evidence>
<proteinExistence type="inferred from homology"/>
<keyword evidence="7 10" id="KW-0508">mRNA splicing</keyword>
<dbReference type="PROSITE" id="PS52002">
    <property type="entry name" value="SM"/>
    <property type="match status" value="1"/>
</dbReference>
<comment type="function">
    <text evidence="10">Plays a role in U6 snRNP assembly and function. Binds to the 3' end of U6 snRNA.</text>
</comment>
<dbReference type="GO" id="GO:0003723">
    <property type="term" value="F:RNA binding"/>
    <property type="evidence" value="ECO:0007669"/>
    <property type="project" value="UniProtKB-KW"/>
</dbReference>
<dbReference type="Pfam" id="PF01423">
    <property type="entry name" value="LSM"/>
    <property type="match status" value="1"/>
</dbReference>
<dbReference type="GO" id="GO:1990726">
    <property type="term" value="C:Lsm1-7-Pat1 complex"/>
    <property type="evidence" value="ECO:0007669"/>
    <property type="project" value="TreeGrafter"/>
</dbReference>
<dbReference type="Gene3D" id="2.30.30.100">
    <property type="match status" value="1"/>
</dbReference>
<keyword evidence="8 10" id="KW-0539">Nucleus</keyword>
<evidence type="ECO:0000256" key="6">
    <source>
        <dbReference type="ARBA" id="ARBA00022990"/>
    </source>
</evidence>
<dbReference type="InterPro" id="IPR047575">
    <property type="entry name" value="Sm"/>
</dbReference>
<dbReference type="GO" id="GO:0005688">
    <property type="term" value="C:U6 snRNP"/>
    <property type="evidence" value="ECO:0007669"/>
    <property type="project" value="TreeGrafter"/>
</dbReference>
<dbReference type="AlphaFoldDB" id="A0A7S1ERV8"/>
<dbReference type="FunFam" id="2.30.30.100:FF:000003">
    <property type="entry name" value="U6 snRNA-associated Sm-like protein LSm5"/>
    <property type="match status" value="1"/>
</dbReference>
<evidence type="ECO:0000256" key="3">
    <source>
        <dbReference type="ARBA" id="ARBA00022664"/>
    </source>
</evidence>
<dbReference type="InterPro" id="IPR033871">
    <property type="entry name" value="LSm5"/>
</dbReference>
<dbReference type="SUPFAM" id="SSF50182">
    <property type="entry name" value="Sm-like ribonucleoproteins"/>
    <property type="match status" value="1"/>
</dbReference>
<protein>
    <recommendedName>
        <fullName evidence="10">U6 snRNA-associated Sm-like protein LSm5</fullName>
    </recommendedName>
</protein>
<evidence type="ECO:0000256" key="4">
    <source>
        <dbReference type="ARBA" id="ARBA00022728"/>
    </source>
</evidence>
<dbReference type="GO" id="GO:0046540">
    <property type="term" value="C:U4/U6 x U5 tri-snRNP complex"/>
    <property type="evidence" value="ECO:0007669"/>
    <property type="project" value="TreeGrafter"/>
</dbReference>
<evidence type="ECO:0000259" key="11">
    <source>
        <dbReference type="PROSITE" id="PS52002"/>
    </source>
</evidence>
<organism evidence="12">
    <name type="scientific">Timspurckia oligopyrenoides</name>
    <dbReference type="NCBI Taxonomy" id="708627"/>
    <lineage>
        <taxon>Eukaryota</taxon>
        <taxon>Rhodophyta</taxon>
        <taxon>Bangiophyceae</taxon>
        <taxon>Porphyridiales</taxon>
        <taxon>Porphyridiaceae</taxon>
        <taxon>Timspurckia</taxon>
    </lineage>
</organism>
<dbReference type="GO" id="GO:0005681">
    <property type="term" value="C:spliceosomal complex"/>
    <property type="evidence" value="ECO:0007669"/>
    <property type="project" value="UniProtKB-KW"/>
</dbReference>
<dbReference type="InterPro" id="IPR010920">
    <property type="entry name" value="LSM_dom_sf"/>
</dbReference>
<keyword evidence="6" id="KW-0007">Acetylation</keyword>
<evidence type="ECO:0000256" key="5">
    <source>
        <dbReference type="ARBA" id="ARBA00022884"/>
    </source>
</evidence>
<dbReference type="SMART" id="SM00651">
    <property type="entry name" value="Sm"/>
    <property type="match status" value="1"/>
</dbReference>
<dbReference type="InterPro" id="IPR001163">
    <property type="entry name" value="Sm_dom_euk/arc"/>
</dbReference>
<gene>
    <name evidence="10" type="primary">LSM5</name>
    <name evidence="12" type="ORF">TOLI1172_LOCUS4026</name>
</gene>
<evidence type="ECO:0000256" key="7">
    <source>
        <dbReference type="ARBA" id="ARBA00023187"/>
    </source>
</evidence>
<dbReference type="EMBL" id="HBFP01005668">
    <property type="protein sequence ID" value="CAD8819637.1"/>
    <property type="molecule type" value="Transcribed_RNA"/>
</dbReference>
<sequence length="107" mass="11613">MGDRGSGSVAVQAAASSVVLPLELIDKCIGSKIWIIMRNEKEFVGTLRGFDEFVNLVLEDVTEFESTMEGVLVNKLDQIFLNGNNVCMLLPGSEGPTYSLDQLISST</sequence>
<dbReference type="CDD" id="cd01732">
    <property type="entry name" value="LSm5"/>
    <property type="match status" value="1"/>
</dbReference>
<name>A0A7S1ERV8_9RHOD</name>
<evidence type="ECO:0000256" key="2">
    <source>
        <dbReference type="ARBA" id="ARBA00006850"/>
    </source>
</evidence>